<sequence>MKHAFPDDAMLRKRRHRSYNEKAEQRHRFSSLLSSVEDRINGNHDLRMLPIAITIWLTELLLPLILNYDVTERDSSRTFGIAQAHGLGSMPLMLCISSLIIVLIVLQARKHWRCTHLVRLIPSFLTLMAAVMMAVTSCLLLTIMTQASNPLNYEATATQSIGAETALAQSDNLTIMAVMKLEEPWQRSVRLEYDVMAHGRLIAIAYNHVGTQGSATVNLFIKGEAVRLERGGTYKVFGTLKQSSWGSEELWFTAETRPAEINKPPPHWRIINAMHRSFAKVVTGLSDQGRLLVTGLTLGTLTEMKLSDETSAGSTELDERFVQRSKHQFRSAGIIHLMAVSGGHFALIATLCRWIRALSRLPRLPIAIMHSIFSVILGWLVFPSDSVLRAAATTASLASLAMIVGRKGQSVQQLNIIVSFVLIVRPTLAASYGFALSCAAVLGIGLWANGLTASLRRIMPISMAQMVSIALSAQALTLPIQILLQPEITVLSIPANLVVAPFAGFATVCGLLAVLVSWCAPQLGWLLVWSASCATSIIDRWAAMCSEPHWATLPWAQGIPGAVMAAGCEIGIVASCYGIARLRGRIHEAKVKVEAEFSSYRGTRFEKSKLDPIRLWWAPTIAMLDFKDSPEYRISRLRHRTSRYPRKFFRAKHHVQR</sequence>
<name>A0A261G669_9BIFI</name>
<keyword evidence="2" id="KW-1003">Cell membrane</keyword>
<feature type="transmembrane region" description="Helical" evidence="6">
    <location>
        <begin position="48"/>
        <end position="66"/>
    </location>
</feature>
<dbReference type="GO" id="GO:0005886">
    <property type="term" value="C:plasma membrane"/>
    <property type="evidence" value="ECO:0007669"/>
    <property type="project" value="UniProtKB-SubCell"/>
</dbReference>
<accession>A0A261G669</accession>
<evidence type="ECO:0000313" key="9">
    <source>
        <dbReference type="Proteomes" id="UP000216451"/>
    </source>
</evidence>
<proteinExistence type="predicted"/>
<feature type="transmembrane region" description="Helical" evidence="6">
    <location>
        <begin position="434"/>
        <end position="455"/>
    </location>
</feature>
<comment type="subcellular location">
    <subcellularLocation>
        <location evidence="1">Cell membrane</location>
        <topology evidence="1">Multi-pass membrane protein</topology>
    </subcellularLocation>
</comment>
<evidence type="ECO:0000256" key="3">
    <source>
        <dbReference type="ARBA" id="ARBA00022692"/>
    </source>
</evidence>
<keyword evidence="4 6" id="KW-1133">Transmembrane helix</keyword>
<dbReference type="OrthoDB" id="7177610at2"/>
<feature type="transmembrane region" description="Helical" evidence="6">
    <location>
        <begin position="523"/>
        <end position="543"/>
    </location>
</feature>
<evidence type="ECO:0000256" key="4">
    <source>
        <dbReference type="ARBA" id="ARBA00022989"/>
    </source>
</evidence>
<reference evidence="8 9" key="1">
    <citation type="journal article" date="2017" name="BMC Genomics">
        <title>Comparative genomic and phylogenomic analyses of the Bifidobacteriaceae family.</title>
        <authorList>
            <person name="Lugli G.A."/>
            <person name="Milani C."/>
            <person name="Turroni F."/>
            <person name="Duranti S."/>
            <person name="Mancabelli L."/>
            <person name="Mangifesta M."/>
            <person name="Ferrario C."/>
            <person name="Modesto M."/>
            <person name="Mattarelli P."/>
            <person name="Jiri K."/>
            <person name="van Sinderen D."/>
            <person name="Ventura M."/>
        </authorList>
    </citation>
    <scope>NUCLEOTIDE SEQUENCE [LARGE SCALE GENOMIC DNA]</scope>
    <source>
        <strain evidence="8 9">LMG 28769</strain>
    </source>
</reference>
<comment type="caution">
    <text evidence="8">The sequence shown here is derived from an EMBL/GenBank/DDBJ whole genome shotgun (WGS) entry which is preliminary data.</text>
</comment>
<feature type="domain" description="ComEC/Rec2-related protein" evidence="7">
    <location>
        <begin position="325"/>
        <end position="573"/>
    </location>
</feature>
<keyword evidence="3 6" id="KW-0812">Transmembrane</keyword>
<feature type="transmembrane region" description="Helical" evidence="6">
    <location>
        <begin position="86"/>
        <end position="108"/>
    </location>
</feature>
<dbReference type="PANTHER" id="PTHR30619:SF7">
    <property type="entry name" value="BETA-LACTAMASE DOMAIN PROTEIN"/>
    <property type="match status" value="1"/>
</dbReference>
<evidence type="ECO:0000256" key="1">
    <source>
        <dbReference type="ARBA" id="ARBA00004651"/>
    </source>
</evidence>
<dbReference type="RefSeq" id="WP_094693282.1">
    <property type="nucleotide sequence ID" value="NZ_CALENZ010000014.1"/>
</dbReference>
<dbReference type="InterPro" id="IPR004477">
    <property type="entry name" value="ComEC_N"/>
</dbReference>
<evidence type="ECO:0000256" key="6">
    <source>
        <dbReference type="SAM" id="Phobius"/>
    </source>
</evidence>
<dbReference type="NCBIfam" id="TIGR00360">
    <property type="entry name" value="ComEC_N-term"/>
    <property type="match status" value="1"/>
</dbReference>
<feature type="transmembrane region" description="Helical" evidence="6">
    <location>
        <begin position="467"/>
        <end position="484"/>
    </location>
</feature>
<dbReference type="EMBL" id="MWXA01000005">
    <property type="protein sequence ID" value="OZG66910.1"/>
    <property type="molecule type" value="Genomic_DNA"/>
</dbReference>
<keyword evidence="9" id="KW-1185">Reference proteome</keyword>
<evidence type="ECO:0000256" key="2">
    <source>
        <dbReference type="ARBA" id="ARBA00022475"/>
    </source>
</evidence>
<feature type="transmembrane region" description="Helical" evidence="6">
    <location>
        <begin position="333"/>
        <end position="352"/>
    </location>
</feature>
<gene>
    <name evidence="8" type="ORF">BAQU_0982</name>
</gene>
<organism evidence="8 9">
    <name type="scientific">Bifidobacterium aquikefiri</name>
    <dbReference type="NCBI Taxonomy" id="1653207"/>
    <lineage>
        <taxon>Bacteria</taxon>
        <taxon>Bacillati</taxon>
        <taxon>Actinomycetota</taxon>
        <taxon>Actinomycetes</taxon>
        <taxon>Bifidobacteriales</taxon>
        <taxon>Bifidobacteriaceae</taxon>
        <taxon>Bifidobacterium</taxon>
    </lineage>
</organism>
<feature type="transmembrane region" description="Helical" evidence="6">
    <location>
        <begin position="120"/>
        <end position="144"/>
    </location>
</feature>
<evidence type="ECO:0000259" key="7">
    <source>
        <dbReference type="Pfam" id="PF03772"/>
    </source>
</evidence>
<evidence type="ECO:0000313" key="8">
    <source>
        <dbReference type="EMBL" id="OZG66910.1"/>
    </source>
</evidence>
<keyword evidence="5 6" id="KW-0472">Membrane</keyword>
<protein>
    <submittedName>
        <fullName evidence="8">Competence protein</fullName>
    </submittedName>
</protein>
<dbReference type="PANTHER" id="PTHR30619">
    <property type="entry name" value="DNA INTERNALIZATION/COMPETENCE PROTEIN COMEC/REC2"/>
    <property type="match status" value="1"/>
</dbReference>
<feature type="transmembrane region" description="Helical" evidence="6">
    <location>
        <begin position="496"/>
        <end position="516"/>
    </location>
</feature>
<dbReference type="InterPro" id="IPR052159">
    <property type="entry name" value="Competence_DNA_uptake"/>
</dbReference>
<dbReference type="GeneID" id="98295648"/>
<dbReference type="Pfam" id="PF03772">
    <property type="entry name" value="Competence"/>
    <property type="match status" value="1"/>
</dbReference>
<dbReference type="AlphaFoldDB" id="A0A261G669"/>
<feature type="transmembrane region" description="Helical" evidence="6">
    <location>
        <begin position="555"/>
        <end position="580"/>
    </location>
</feature>
<feature type="transmembrane region" description="Helical" evidence="6">
    <location>
        <begin position="364"/>
        <end position="381"/>
    </location>
</feature>
<evidence type="ECO:0000256" key="5">
    <source>
        <dbReference type="ARBA" id="ARBA00023136"/>
    </source>
</evidence>
<dbReference type="Proteomes" id="UP000216451">
    <property type="component" value="Unassembled WGS sequence"/>
</dbReference>